<evidence type="ECO:0000259" key="2">
    <source>
        <dbReference type="PROSITE" id="PS50041"/>
    </source>
</evidence>
<evidence type="ECO:0000256" key="1">
    <source>
        <dbReference type="SAM" id="SignalP"/>
    </source>
</evidence>
<dbReference type="InterPro" id="IPR050111">
    <property type="entry name" value="C-type_lectin/snaclec_domain"/>
</dbReference>
<gene>
    <name evidence="3" type="ORF">O3P69_010775</name>
</gene>
<name>A0AAW0TFW2_SCYPA</name>
<dbReference type="SUPFAM" id="SSF56436">
    <property type="entry name" value="C-type lectin-like"/>
    <property type="match status" value="1"/>
</dbReference>
<keyword evidence="4" id="KW-1185">Reference proteome</keyword>
<dbReference type="SMART" id="SM00034">
    <property type="entry name" value="CLECT"/>
    <property type="match status" value="1"/>
</dbReference>
<dbReference type="CDD" id="cd00037">
    <property type="entry name" value="CLECT"/>
    <property type="match status" value="1"/>
</dbReference>
<reference evidence="3 4" key="1">
    <citation type="submission" date="2023-03" db="EMBL/GenBank/DDBJ databases">
        <title>High-quality genome of Scylla paramamosain provides insights in environmental adaptation.</title>
        <authorList>
            <person name="Zhang L."/>
        </authorList>
    </citation>
    <scope>NUCLEOTIDE SEQUENCE [LARGE SCALE GENOMIC DNA]</scope>
    <source>
        <strain evidence="3">LZ_2023a</strain>
        <tissue evidence="3">Muscle</tissue>
    </source>
</reference>
<proteinExistence type="predicted"/>
<evidence type="ECO:0000313" key="4">
    <source>
        <dbReference type="Proteomes" id="UP001487740"/>
    </source>
</evidence>
<dbReference type="AlphaFoldDB" id="A0AAW0TFW2"/>
<dbReference type="PANTHER" id="PTHR22803">
    <property type="entry name" value="MANNOSE, PHOSPHOLIPASE, LECTIN RECEPTOR RELATED"/>
    <property type="match status" value="1"/>
</dbReference>
<dbReference type="InterPro" id="IPR016187">
    <property type="entry name" value="CTDL_fold"/>
</dbReference>
<dbReference type="InterPro" id="IPR001304">
    <property type="entry name" value="C-type_lectin-like"/>
</dbReference>
<sequence length="266" mass="28603">MSPLPPPLPPMVALLALLGAAPLAAAEMSEAVWHRALISQAQLDAAATSERFQVADEILCAALANAAPWCQLLTHEGTTCVLYDVVVDSLDDAAADAATTCRTRHRNVCIVEGEPLPHGAMLVHNCLPALCWNRAIVPAVTVSTACDGDFVQEVFGCAYLHQEEKTWCDARYHCATLGADLAVVSASDFQELQILLAATANMMQVWVGVKSRMWLDNRDVASGEWGPNDPNGAPDECARMLMENGKYTLADKGCSATFIFLCMRPS</sequence>
<comment type="caution">
    <text evidence="3">The sequence shown here is derived from an EMBL/GenBank/DDBJ whole genome shotgun (WGS) entry which is preliminary data.</text>
</comment>
<feature type="signal peptide" evidence="1">
    <location>
        <begin position="1"/>
        <end position="26"/>
    </location>
</feature>
<dbReference type="InterPro" id="IPR016186">
    <property type="entry name" value="C-type_lectin-like/link_sf"/>
</dbReference>
<dbReference type="EMBL" id="JARAKH010000031">
    <property type="protein sequence ID" value="KAK8386330.1"/>
    <property type="molecule type" value="Genomic_DNA"/>
</dbReference>
<feature type="domain" description="C-type lectin" evidence="2">
    <location>
        <begin position="157"/>
        <end position="263"/>
    </location>
</feature>
<organism evidence="3 4">
    <name type="scientific">Scylla paramamosain</name>
    <name type="common">Mud crab</name>
    <dbReference type="NCBI Taxonomy" id="85552"/>
    <lineage>
        <taxon>Eukaryota</taxon>
        <taxon>Metazoa</taxon>
        <taxon>Ecdysozoa</taxon>
        <taxon>Arthropoda</taxon>
        <taxon>Crustacea</taxon>
        <taxon>Multicrustacea</taxon>
        <taxon>Malacostraca</taxon>
        <taxon>Eumalacostraca</taxon>
        <taxon>Eucarida</taxon>
        <taxon>Decapoda</taxon>
        <taxon>Pleocyemata</taxon>
        <taxon>Brachyura</taxon>
        <taxon>Eubrachyura</taxon>
        <taxon>Portunoidea</taxon>
        <taxon>Portunidae</taxon>
        <taxon>Portuninae</taxon>
        <taxon>Scylla</taxon>
    </lineage>
</organism>
<feature type="chain" id="PRO_5043699063" description="C-type lectin domain-containing protein" evidence="1">
    <location>
        <begin position="27"/>
        <end position="266"/>
    </location>
</feature>
<dbReference type="Proteomes" id="UP001487740">
    <property type="component" value="Unassembled WGS sequence"/>
</dbReference>
<protein>
    <recommendedName>
        <fullName evidence="2">C-type lectin domain-containing protein</fullName>
    </recommendedName>
</protein>
<dbReference type="Pfam" id="PF00059">
    <property type="entry name" value="Lectin_C"/>
    <property type="match status" value="1"/>
</dbReference>
<accession>A0AAW0TFW2</accession>
<dbReference type="Gene3D" id="3.10.100.10">
    <property type="entry name" value="Mannose-Binding Protein A, subunit A"/>
    <property type="match status" value="1"/>
</dbReference>
<keyword evidence="1" id="KW-0732">Signal</keyword>
<evidence type="ECO:0000313" key="3">
    <source>
        <dbReference type="EMBL" id="KAK8386330.1"/>
    </source>
</evidence>
<dbReference type="PROSITE" id="PS50041">
    <property type="entry name" value="C_TYPE_LECTIN_2"/>
    <property type="match status" value="1"/>
</dbReference>